<feature type="region of interest" description="Disordered" evidence="8">
    <location>
        <begin position="472"/>
        <end position="497"/>
    </location>
</feature>
<name>A0ABZ0QQF8_9FIRM</name>
<keyword evidence="2 6" id="KW-0645">Protease</keyword>
<dbReference type="InterPro" id="IPR015500">
    <property type="entry name" value="Peptidase_S8_subtilisin-rel"/>
</dbReference>
<keyword evidence="4 6" id="KW-0378">Hydrolase</keyword>
<gene>
    <name evidence="10" type="ORF">Q5761_03315</name>
</gene>
<dbReference type="InterPro" id="IPR036852">
    <property type="entry name" value="Peptidase_S8/S53_dom_sf"/>
</dbReference>
<dbReference type="PANTHER" id="PTHR43399">
    <property type="entry name" value="SUBTILISIN-RELATED"/>
    <property type="match status" value="1"/>
</dbReference>
<keyword evidence="3" id="KW-0677">Repeat</keyword>
<dbReference type="EMBL" id="CP132508">
    <property type="protein sequence ID" value="WPD19711.1"/>
    <property type="molecule type" value="Genomic_DNA"/>
</dbReference>
<evidence type="ECO:0000313" key="11">
    <source>
        <dbReference type="Proteomes" id="UP001304683"/>
    </source>
</evidence>
<dbReference type="PROSITE" id="PS51892">
    <property type="entry name" value="SUBTILASE"/>
    <property type="match status" value="1"/>
</dbReference>
<dbReference type="Pfam" id="PF00395">
    <property type="entry name" value="SLH"/>
    <property type="match status" value="3"/>
</dbReference>
<dbReference type="PROSITE" id="PS00136">
    <property type="entry name" value="SUBTILASE_ASP"/>
    <property type="match status" value="1"/>
</dbReference>
<dbReference type="InterPro" id="IPR023828">
    <property type="entry name" value="Peptidase_S8_Ser-AS"/>
</dbReference>
<dbReference type="InterPro" id="IPR001119">
    <property type="entry name" value="SLH_dom"/>
</dbReference>
<dbReference type="PRINTS" id="PR00723">
    <property type="entry name" value="SUBTILISIN"/>
</dbReference>
<evidence type="ECO:0000256" key="7">
    <source>
        <dbReference type="RuleBase" id="RU003355"/>
    </source>
</evidence>
<evidence type="ECO:0000259" key="9">
    <source>
        <dbReference type="PROSITE" id="PS51272"/>
    </source>
</evidence>
<feature type="active site" description="Charge relay system" evidence="6">
    <location>
        <position position="175"/>
    </location>
</feature>
<keyword evidence="5 6" id="KW-0720">Serine protease</keyword>
<dbReference type="RefSeq" id="WP_318751201.1">
    <property type="nucleotide sequence ID" value="NZ_CP132508.1"/>
</dbReference>
<evidence type="ECO:0000256" key="2">
    <source>
        <dbReference type="ARBA" id="ARBA00022670"/>
    </source>
</evidence>
<dbReference type="Pfam" id="PF00082">
    <property type="entry name" value="Peptidase_S8"/>
    <property type="match status" value="1"/>
</dbReference>
<dbReference type="InterPro" id="IPR000209">
    <property type="entry name" value="Peptidase_S8/S53_dom"/>
</dbReference>
<dbReference type="Proteomes" id="UP001304683">
    <property type="component" value="Chromosome"/>
</dbReference>
<evidence type="ECO:0000256" key="1">
    <source>
        <dbReference type="ARBA" id="ARBA00011073"/>
    </source>
</evidence>
<evidence type="ECO:0000256" key="5">
    <source>
        <dbReference type="ARBA" id="ARBA00022825"/>
    </source>
</evidence>
<dbReference type="CDD" id="cd07473">
    <property type="entry name" value="Peptidases_S8_Subtilisin_like"/>
    <property type="match status" value="1"/>
</dbReference>
<evidence type="ECO:0000256" key="3">
    <source>
        <dbReference type="ARBA" id="ARBA00022737"/>
    </source>
</evidence>
<feature type="active site" description="Charge relay system" evidence="6">
    <location>
        <position position="355"/>
    </location>
</feature>
<dbReference type="InterPro" id="IPR051048">
    <property type="entry name" value="Peptidase_S8/S53_subtilisin"/>
</dbReference>
<comment type="similarity">
    <text evidence="1 6 7">Belongs to the peptidase S8 family.</text>
</comment>
<feature type="active site" description="Charge relay system" evidence="6">
    <location>
        <position position="116"/>
    </location>
</feature>
<sequence length="609" mass="64064">MEPTGGRRCGPRRMPRHLLRWRRIRTRVLRWTMTVGTLLSLTALAAVGPGRVPPAAAATPAAGLRPSDPGFPLQWGLANEGQAVFGQPGTPGADVGVLDAWILTRGAPTVTVAVIDSGVQLDHPDLEGAFWTNAAEAAGRPGRDDDGNGYVDDVHGFDFVHRDATLFDPADGEEHGTHIAGIIAARADNGEGVAGVAPGVKIMVLKVFDGRGETDTATVIEAIRYARRMGARIVNMSWGAPGPVDPALCRVIAQSPMLFVAAAGNEAQDLDVAPFYPASCEAPNLLAVAAAENRGLLPVFSNYGLEAVDVAAPGWSVLSTLPTRVERAGTGQEPDPIPRQPGLGRGTYGWMHGTSMATPFVTAAAALAASRYPWLTPEQLAQQVLSTAQPLPGLEGWVGTGAMVSAGNAVWAEAVAPPPFRDVTAGMALYDEILRAARLGLAQGYSATRFAPDEPVTRHQFAKLIVGAVERATRRPLPDRPPDGTPAPDFPDVDERDGNLGPHVLKAAVAGWIQGYPDGTFRPQRPITRQEAAIVVARALGLGEAPNPFVDVAGRFAGTVGAVARAGIMQGVRVRGVRYFYPHRSITRAEAAAVALRAHDAHPQGAAAR</sequence>
<dbReference type="PROSITE" id="PS00137">
    <property type="entry name" value="SUBTILASE_HIS"/>
    <property type="match status" value="1"/>
</dbReference>
<evidence type="ECO:0000256" key="8">
    <source>
        <dbReference type="SAM" id="MobiDB-lite"/>
    </source>
</evidence>
<dbReference type="SUPFAM" id="SSF52743">
    <property type="entry name" value="Subtilisin-like"/>
    <property type="match status" value="1"/>
</dbReference>
<protein>
    <submittedName>
        <fullName evidence="10">S8 family serine peptidase</fullName>
    </submittedName>
</protein>
<evidence type="ECO:0000256" key="6">
    <source>
        <dbReference type="PROSITE-ProRule" id="PRU01240"/>
    </source>
</evidence>
<reference evidence="10 11" key="1">
    <citation type="submission" date="2023-08" db="EMBL/GenBank/DDBJ databases">
        <title>Genome sequence of Thermaerobacter compostii strain Ins1, a spore-forming filamentous bacterium isolated from a deep geothermal reservoir.</title>
        <authorList>
            <person name="Bregnard D."/>
            <person name="Gonzalez D."/>
            <person name="Junier P."/>
        </authorList>
    </citation>
    <scope>NUCLEOTIDE SEQUENCE [LARGE SCALE GENOMIC DNA]</scope>
    <source>
        <strain evidence="10 11">Ins1</strain>
    </source>
</reference>
<dbReference type="Gene3D" id="3.40.50.200">
    <property type="entry name" value="Peptidase S8/S53 domain"/>
    <property type="match status" value="1"/>
</dbReference>
<keyword evidence="11" id="KW-1185">Reference proteome</keyword>
<dbReference type="PROSITE" id="PS00138">
    <property type="entry name" value="SUBTILASE_SER"/>
    <property type="match status" value="1"/>
</dbReference>
<dbReference type="PROSITE" id="PS51272">
    <property type="entry name" value="SLH"/>
    <property type="match status" value="2"/>
</dbReference>
<accession>A0ABZ0QQF8</accession>
<dbReference type="InterPro" id="IPR034204">
    <property type="entry name" value="PfSUB1-like_cat_dom"/>
</dbReference>
<organism evidence="10 11">
    <name type="scientific">Thermaerobacter composti</name>
    <dbReference type="NCBI Taxonomy" id="554949"/>
    <lineage>
        <taxon>Bacteria</taxon>
        <taxon>Bacillati</taxon>
        <taxon>Bacillota</taxon>
        <taxon>Clostridia</taxon>
        <taxon>Eubacteriales</taxon>
        <taxon>Clostridiales Family XVII. Incertae Sedis</taxon>
        <taxon>Thermaerobacter</taxon>
    </lineage>
</organism>
<feature type="domain" description="SLH" evidence="9">
    <location>
        <begin position="487"/>
        <end position="550"/>
    </location>
</feature>
<evidence type="ECO:0000256" key="4">
    <source>
        <dbReference type="ARBA" id="ARBA00022801"/>
    </source>
</evidence>
<proteinExistence type="inferred from homology"/>
<feature type="compositionally biased region" description="Basic and acidic residues" evidence="8">
    <location>
        <begin position="472"/>
        <end position="482"/>
    </location>
</feature>
<dbReference type="InterPro" id="IPR023827">
    <property type="entry name" value="Peptidase_S8_Asp-AS"/>
</dbReference>
<evidence type="ECO:0000313" key="10">
    <source>
        <dbReference type="EMBL" id="WPD19711.1"/>
    </source>
</evidence>
<feature type="domain" description="SLH" evidence="9">
    <location>
        <begin position="416"/>
        <end position="479"/>
    </location>
</feature>
<dbReference type="PANTHER" id="PTHR43399:SF4">
    <property type="entry name" value="CELL WALL-ASSOCIATED PROTEASE"/>
    <property type="match status" value="1"/>
</dbReference>
<dbReference type="InterPro" id="IPR022398">
    <property type="entry name" value="Peptidase_S8_His-AS"/>
</dbReference>